<proteinExistence type="predicted"/>
<keyword evidence="2" id="KW-1185">Reference proteome</keyword>
<dbReference type="RefSeq" id="XP_011632835.1">
    <property type="nucleotide sequence ID" value="XM_011634533.1"/>
</dbReference>
<sequence>MKMKFFVIILFACFTIGAHCRSFTFSNVRDADEKISINTPEQLKELITWYEENFAKLVKFAIKISKNKDNNKQEIQFLNQLSSLIEQLVQEQFKERGMYAKLDNDTDSIIQATNNNPTVKNFDNVKDLINTMKEIDIVYQDGEITDEHIRIKRAAEGYKKTATSEERMTNTLLDIQRQVVQIRKYLDKLCKKHHSTSTTILEENSDDDIFPVDQLNNVPIV</sequence>
<evidence type="ECO:0000313" key="3">
    <source>
        <dbReference type="RefSeq" id="XP_011632835.1"/>
    </source>
</evidence>
<gene>
    <name evidence="3" type="primary">LOC105424343</name>
</gene>
<dbReference type="Proteomes" id="UP000504615">
    <property type="component" value="Unplaced"/>
</dbReference>
<keyword evidence="1" id="KW-0732">Signal</keyword>
<feature type="chain" id="PRO_5026729317" evidence="1">
    <location>
        <begin position="21"/>
        <end position="221"/>
    </location>
</feature>
<dbReference type="KEGG" id="pbar:105424343"/>
<accession>A0A6I9W330</accession>
<dbReference type="OrthoDB" id="7547556at2759"/>
<dbReference type="AlphaFoldDB" id="A0A6I9W330"/>
<reference evidence="3" key="1">
    <citation type="submission" date="2025-08" db="UniProtKB">
        <authorList>
            <consortium name="RefSeq"/>
        </authorList>
    </citation>
    <scope>IDENTIFICATION</scope>
</reference>
<name>A0A6I9W330_9HYME</name>
<evidence type="ECO:0000256" key="1">
    <source>
        <dbReference type="SAM" id="SignalP"/>
    </source>
</evidence>
<protein>
    <submittedName>
        <fullName evidence="3">Uncharacterized protein LOC105424343</fullName>
    </submittedName>
</protein>
<feature type="signal peptide" evidence="1">
    <location>
        <begin position="1"/>
        <end position="20"/>
    </location>
</feature>
<evidence type="ECO:0000313" key="2">
    <source>
        <dbReference type="Proteomes" id="UP000504615"/>
    </source>
</evidence>
<dbReference type="GeneID" id="105424343"/>
<organism evidence="2 3">
    <name type="scientific">Pogonomyrmex barbatus</name>
    <name type="common">red harvester ant</name>
    <dbReference type="NCBI Taxonomy" id="144034"/>
    <lineage>
        <taxon>Eukaryota</taxon>
        <taxon>Metazoa</taxon>
        <taxon>Ecdysozoa</taxon>
        <taxon>Arthropoda</taxon>
        <taxon>Hexapoda</taxon>
        <taxon>Insecta</taxon>
        <taxon>Pterygota</taxon>
        <taxon>Neoptera</taxon>
        <taxon>Endopterygota</taxon>
        <taxon>Hymenoptera</taxon>
        <taxon>Apocrita</taxon>
        <taxon>Aculeata</taxon>
        <taxon>Formicoidea</taxon>
        <taxon>Formicidae</taxon>
        <taxon>Myrmicinae</taxon>
        <taxon>Pogonomyrmex</taxon>
    </lineage>
</organism>